<dbReference type="AlphaFoldDB" id="A0A108U6K7"/>
<feature type="transmembrane region" description="Helical" evidence="1">
    <location>
        <begin position="32"/>
        <end position="49"/>
    </location>
</feature>
<comment type="caution">
    <text evidence="2">The sequence shown here is derived from an EMBL/GenBank/DDBJ whole genome shotgun (WGS) entry which is preliminary data.</text>
</comment>
<feature type="transmembrane region" description="Helical" evidence="1">
    <location>
        <begin position="55"/>
        <end position="75"/>
    </location>
</feature>
<feature type="transmembrane region" description="Helical" evidence="1">
    <location>
        <begin position="168"/>
        <end position="187"/>
    </location>
</feature>
<gene>
    <name evidence="2" type="ORF">AZ78_1041</name>
</gene>
<feature type="transmembrane region" description="Helical" evidence="1">
    <location>
        <begin position="6"/>
        <end position="23"/>
    </location>
</feature>
<proteinExistence type="predicted"/>
<evidence type="ECO:0000313" key="2">
    <source>
        <dbReference type="EMBL" id="KWS03494.1"/>
    </source>
</evidence>
<feature type="transmembrane region" description="Helical" evidence="1">
    <location>
        <begin position="207"/>
        <end position="232"/>
    </location>
</feature>
<evidence type="ECO:0000256" key="1">
    <source>
        <dbReference type="SAM" id="Phobius"/>
    </source>
</evidence>
<dbReference type="InterPro" id="IPR009323">
    <property type="entry name" value="DUF979"/>
</dbReference>
<feature type="transmembrane region" description="Helical" evidence="1">
    <location>
        <begin position="296"/>
        <end position="316"/>
    </location>
</feature>
<dbReference type="Pfam" id="PF06166">
    <property type="entry name" value="DUF979"/>
    <property type="match status" value="1"/>
</dbReference>
<accession>A0A108U6K7</accession>
<dbReference type="RefSeq" id="WP_036115708.1">
    <property type="nucleotide sequence ID" value="NZ_JAJA02000001.1"/>
</dbReference>
<organism evidence="2 3">
    <name type="scientific">Lysobacter capsici AZ78</name>
    <dbReference type="NCBI Taxonomy" id="1444315"/>
    <lineage>
        <taxon>Bacteria</taxon>
        <taxon>Pseudomonadati</taxon>
        <taxon>Pseudomonadota</taxon>
        <taxon>Gammaproteobacteria</taxon>
        <taxon>Lysobacterales</taxon>
        <taxon>Lysobacteraceae</taxon>
        <taxon>Lysobacter</taxon>
    </lineage>
</organism>
<name>A0A108U6K7_9GAMM</name>
<feature type="transmembrane region" description="Helical" evidence="1">
    <location>
        <begin position="96"/>
        <end position="117"/>
    </location>
</feature>
<evidence type="ECO:0000313" key="3">
    <source>
        <dbReference type="Proteomes" id="UP000023435"/>
    </source>
</evidence>
<feature type="transmembrane region" description="Helical" evidence="1">
    <location>
        <begin position="253"/>
        <end position="276"/>
    </location>
</feature>
<dbReference type="EMBL" id="JAJA02000001">
    <property type="protein sequence ID" value="KWS03494.1"/>
    <property type="molecule type" value="Genomic_DNA"/>
</dbReference>
<feature type="transmembrane region" description="Helical" evidence="1">
    <location>
        <begin position="129"/>
        <end position="147"/>
    </location>
</feature>
<keyword evidence="1" id="KW-1133">Transmembrane helix</keyword>
<reference evidence="2 3" key="1">
    <citation type="journal article" date="2014" name="Genome Announc.">
        <title>Draft Genome Sequence of Lysobacter capsici AZ78, a Bacterium Antagonistic to Plant-Pathogenic Oomycetes.</title>
        <authorList>
            <person name="Puopolo G."/>
            <person name="Sonego P."/>
            <person name="Engelen K."/>
            <person name="Pertot I."/>
        </authorList>
    </citation>
    <scope>NUCLEOTIDE SEQUENCE [LARGE SCALE GENOMIC DNA]</scope>
    <source>
        <strain evidence="2 3">AZ78</strain>
    </source>
</reference>
<keyword evidence="1" id="KW-0812">Transmembrane</keyword>
<keyword evidence="1" id="KW-0472">Membrane</keyword>
<dbReference type="Proteomes" id="UP000023435">
    <property type="component" value="Unassembled WGS sequence"/>
</dbReference>
<keyword evidence="3" id="KW-1185">Reference proteome</keyword>
<dbReference type="OrthoDB" id="1689651at2"/>
<sequence>MITLTFVYWLMGAYFAALAWRGLRDAANPRRHTTALFWGLIALLMFAAEHLPNKVVGGCVVVLAVLAGFGGLGKGRYAETTGEEKQAESLRLGNRLFWPALLIPAVTLIGALGLKYVSIGEQPLLETKNLTLIALTIACVVALVAACRLTRQTPWSGVEQSRRLVDSIGWAALLPLLLAALGSVFEAGGVGQAVAGVVRAVIPVDNAFVVVMAYALGMALFAAIMGNAFAAFPVMTGGIALPLLVQHHGADAAPLAAIGMLSGYCGSLMTPMAANYNLVPAALLELKDPYGVIRAQWPTGLVLLACNVALMYWIALR</sequence>
<protein>
    <submittedName>
        <fullName evidence="2">Membrane protein</fullName>
    </submittedName>
</protein>